<feature type="region of interest" description="Disordered" evidence="1">
    <location>
        <begin position="68"/>
        <end position="90"/>
    </location>
</feature>
<dbReference type="RefSeq" id="WP_100923252.1">
    <property type="nucleotide sequence ID" value="NZ_CP020372.1"/>
</dbReference>
<dbReference type="InterPro" id="IPR023825">
    <property type="entry name" value="CRISPR-assoc_RAMP_BGP1436"/>
</dbReference>
<evidence type="ECO:0000256" key="1">
    <source>
        <dbReference type="SAM" id="MobiDB-lite"/>
    </source>
</evidence>
<evidence type="ECO:0000313" key="3">
    <source>
        <dbReference type="Proteomes" id="UP000232638"/>
    </source>
</evidence>
<dbReference type="NCBIfam" id="TIGR03986">
    <property type="entry name" value="TIGR03986 family CRISPR-associated RAMP protein"/>
    <property type="match status" value="1"/>
</dbReference>
<sequence>MTSGKILSMALPNKPGVIKDSNGKQYAFTRDHVAAEQQGMKLLPNTQVHFHPSDNDGVMYATEIRPAQGNPGPHPAYAGKRPAEATPSNRKAPYTFVPVIIASNDTSRPLFPAVFHDGQGAAKRLSGELHLEVKALTPLLVGQYRYPKRRSVLDIDYPDDKTILEPAILNLTGANQLEQPGRSLSANDWTKRRVLIPGSSIKGVLRQSLAAILNAPMERVADHWFSYRPNQEWPEGALRYCCREAVVVAIDPLEIAILGPERQAIMVQQASGDQLPLKHGHTIPAGTPLCDYTLNAQKYRLETRKGQTMPGSRLDQLVVAYRGGTDGRGELARTFSSDTHATPKKTYKTALIPLESLQQAATKPVPDLVIEQYRETAHELGDEKYGHLAGHPGDFGSDEAQTSATKSRIREALKDTSQEFVLNQLIYVEIDTADNDSIVSLGHNFRYRWRYADSVRKLQNGTGVERRTHKNRAELSPLVGEQVADSTDSAAGKLSGARLLFGYAIDSSDESGNERIGEQNFARLAGRIAINHAIEVVTDDKSTPEHRFVRLAGAAGDAAWLLPLKILGQPKPSAVEHYLDQTGVEAIPGATRTYGDLPGIPGVKSGVPLNGRKFYRHQAVEINDGVIASTSPCLAVGDQARASEQATLARYASRPETCFRFTLRFRDLEPWELGAVLVALQPEVLAGLADGLLDKETKKIKKWVTEALQRQPSAKQPAFALKLGYARPLGFGSVAFNLSSALLLEASPDEAADAGPRLVAIADLVDWQARQVDSFIAVTKDKRLQLRDWLRAIRWQQDQNVAYPLLRPKPDAEETIYNYHTAIRRAHSDQRRRPQPLADQRNLAWPVWPDEQPWQLSE</sequence>
<organism evidence="2 3">
    <name type="scientific">Candidatus Thiodictyon syntrophicum</name>
    <dbReference type="NCBI Taxonomy" id="1166950"/>
    <lineage>
        <taxon>Bacteria</taxon>
        <taxon>Pseudomonadati</taxon>
        <taxon>Pseudomonadota</taxon>
        <taxon>Gammaproteobacteria</taxon>
        <taxon>Chromatiales</taxon>
        <taxon>Chromatiaceae</taxon>
        <taxon>Thiodictyon</taxon>
    </lineage>
</organism>
<protein>
    <submittedName>
        <fullName evidence="2">CRISPR-associated RAMP family protein</fullName>
    </submittedName>
</protein>
<evidence type="ECO:0000313" key="2">
    <source>
        <dbReference type="EMBL" id="AUB85642.1"/>
    </source>
</evidence>
<dbReference type="EMBL" id="CP020372">
    <property type="protein sequence ID" value="AUB85642.1"/>
    <property type="molecule type" value="Genomic_DNA"/>
</dbReference>
<name>A0A2K8UJE5_9GAMM</name>
<reference evidence="2 3" key="1">
    <citation type="submission" date="2017-03" db="EMBL/GenBank/DDBJ databases">
        <title>Complete genome sequence of Candidatus 'Thiodictyon syntrophicum' sp. nov. strain Cad16T, a photolithoautotroph purple sulfur bacterium isolated from an alpine meromictic lake.</title>
        <authorList>
            <person name="Luedin S.M."/>
            <person name="Pothier J.F."/>
            <person name="Danza F."/>
            <person name="Storelli N."/>
            <person name="Wittwer M."/>
            <person name="Tonolla M."/>
        </authorList>
    </citation>
    <scope>NUCLEOTIDE SEQUENCE [LARGE SCALE GENOMIC DNA]</scope>
    <source>
        <strain evidence="2 3">Cad16T</strain>
        <plasmid evidence="3">Plasmid pts485</plasmid>
    </source>
</reference>
<dbReference type="KEGG" id="tsy:THSYN_32620"/>
<keyword evidence="3" id="KW-1185">Reference proteome</keyword>
<geneLocation type="plasmid" evidence="3">
    <name>pts485</name>
</geneLocation>
<dbReference type="OrthoDB" id="5362408at2"/>
<gene>
    <name evidence="2" type="ORF">THSYN_32620</name>
</gene>
<dbReference type="AlphaFoldDB" id="A0A2K8UJE5"/>
<dbReference type="Proteomes" id="UP000232638">
    <property type="component" value="Plasmid pTs485"/>
</dbReference>
<proteinExistence type="predicted"/>
<keyword evidence="2" id="KW-0614">Plasmid</keyword>
<accession>A0A2K8UJE5</accession>